<keyword evidence="6" id="KW-0234">DNA repair</keyword>
<evidence type="ECO:0000313" key="9">
    <source>
        <dbReference type="EMBL" id="ALH96497.1"/>
    </source>
</evidence>
<evidence type="ECO:0000256" key="4">
    <source>
        <dbReference type="ARBA" id="ARBA00022763"/>
    </source>
</evidence>
<dbReference type="SUPFAM" id="SSF50249">
    <property type="entry name" value="Nucleic acid-binding proteins"/>
    <property type="match status" value="1"/>
</dbReference>
<dbReference type="OrthoDB" id="9804792at2"/>
<dbReference type="PANTHER" id="PTHR33991:SF1">
    <property type="entry name" value="DNA REPAIR PROTEIN RECO"/>
    <property type="match status" value="1"/>
</dbReference>
<feature type="domain" description="DNA replication/recombination mediator RecO N-terminal" evidence="8">
    <location>
        <begin position="1"/>
        <end position="40"/>
    </location>
</feature>
<evidence type="ECO:0000313" key="10">
    <source>
        <dbReference type="Proteomes" id="UP000064939"/>
    </source>
</evidence>
<dbReference type="Gene3D" id="1.20.1440.120">
    <property type="entry name" value="Recombination protein O, C-terminal domain"/>
    <property type="match status" value="1"/>
</dbReference>
<dbReference type="Pfam" id="PF02565">
    <property type="entry name" value="RecO_C"/>
    <property type="match status" value="1"/>
</dbReference>
<dbReference type="InterPro" id="IPR012340">
    <property type="entry name" value="NA-bd_OB-fold"/>
</dbReference>
<dbReference type="InterPro" id="IPR042242">
    <property type="entry name" value="RecO_C"/>
</dbReference>
<evidence type="ECO:0000256" key="5">
    <source>
        <dbReference type="ARBA" id="ARBA00023172"/>
    </source>
</evidence>
<dbReference type="InterPro" id="IPR022572">
    <property type="entry name" value="DNA_rep/recomb_RecO_N"/>
</dbReference>
<evidence type="ECO:0000256" key="1">
    <source>
        <dbReference type="ARBA" id="ARBA00003065"/>
    </source>
</evidence>
<reference evidence="9 10" key="1">
    <citation type="journal article" date="2015" name="Int. J. Syst. Evol. Microbiol.">
        <title>Acinetobacter equi sp. nov. isolated from horse faeces.</title>
        <authorList>
            <person name="Poppel M.T."/>
            <person name="Skiebe E."/>
            <person name="Laue M."/>
            <person name="Bergmann H."/>
            <person name="Ebersberger I."/>
            <person name="Garn T."/>
            <person name="Fruth A."/>
            <person name="Baumgardt S."/>
            <person name="Busse H.J."/>
            <person name="Wilharm G."/>
        </authorList>
    </citation>
    <scope>NUCLEOTIDE SEQUENCE [LARGE SCALE GENOMIC DNA]</scope>
    <source>
        <strain evidence="9 10">114</strain>
    </source>
</reference>
<comment type="function">
    <text evidence="1">Involved in DNA repair and RecF pathway recombination.</text>
</comment>
<dbReference type="EMBL" id="CP012808">
    <property type="protein sequence ID" value="ALH96497.1"/>
    <property type="molecule type" value="Genomic_DNA"/>
</dbReference>
<accession>A0A0N9VYG0</accession>
<keyword evidence="5" id="KW-0233">DNA recombination</keyword>
<dbReference type="PANTHER" id="PTHR33991">
    <property type="entry name" value="DNA REPAIR PROTEIN RECO"/>
    <property type="match status" value="1"/>
</dbReference>
<protein>
    <recommendedName>
        <fullName evidence="3">DNA repair protein RecO</fullName>
    </recommendedName>
    <alternativeName>
        <fullName evidence="7">Recombination protein O</fullName>
    </alternativeName>
</protein>
<dbReference type="GO" id="GO:0006310">
    <property type="term" value="P:DNA recombination"/>
    <property type="evidence" value="ECO:0007669"/>
    <property type="project" value="UniProtKB-KW"/>
</dbReference>
<sequence>MRNELLHGYLIHHRKYRDRSHIVHLFTQEHGRVDGILRQTPPPQYQPIALQATGKSELKNFSKLEIVNQPIFFFGDAFFSGFYLNEILLRLCPLEVEMPQTFQQYAKTLLDLQQLNQQENQNQFLKHSLRLFEHELLEELGYPLDFSLDSNQEPILENRYYQFQLNDGFLPVIQPSRASLLGSQILAMCDYEKGREFSSEQLQLLSKLYRQMITSLLGDRPLKSRQLWIQNTQSKT</sequence>
<dbReference type="Proteomes" id="UP000064939">
    <property type="component" value="Chromosome"/>
</dbReference>
<dbReference type="STRING" id="1324350.AOY20_13620"/>
<keyword evidence="10" id="KW-1185">Reference proteome</keyword>
<proteinExistence type="inferred from homology"/>
<keyword evidence="4" id="KW-0227">DNA damage</keyword>
<dbReference type="Pfam" id="PF11967">
    <property type="entry name" value="RecO_N"/>
    <property type="match status" value="1"/>
</dbReference>
<dbReference type="GO" id="GO:0006302">
    <property type="term" value="P:double-strand break repair"/>
    <property type="evidence" value="ECO:0007669"/>
    <property type="project" value="TreeGrafter"/>
</dbReference>
<organism evidence="9 10">
    <name type="scientific">Acinetobacter equi</name>
    <dbReference type="NCBI Taxonomy" id="1324350"/>
    <lineage>
        <taxon>Bacteria</taxon>
        <taxon>Pseudomonadati</taxon>
        <taxon>Pseudomonadota</taxon>
        <taxon>Gammaproteobacteria</taxon>
        <taxon>Moraxellales</taxon>
        <taxon>Moraxellaceae</taxon>
        <taxon>Acinetobacter</taxon>
    </lineage>
</organism>
<dbReference type="AlphaFoldDB" id="A0A0N9VYG0"/>
<evidence type="ECO:0000256" key="7">
    <source>
        <dbReference type="ARBA" id="ARBA00033409"/>
    </source>
</evidence>
<dbReference type="KEGG" id="aei:AOY20_13620"/>
<evidence type="ECO:0000256" key="2">
    <source>
        <dbReference type="ARBA" id="ARBA00007452"/>
    </source>
</evidence>
<evidence type="ECO:0000256" key="6">
    <source>
        <dbReference type="ARBA" id="ARBA00023204"/>
    </source>
</evidence>
<name>A0A0N9VYG0_9GAMM</name>
<comment type="similarity">
    <text evidence="2">Belongs to the RecO family.</text>
</comment>
<gene>
    <name evidence="9" type="ORF">AOY20_13620</name>
</gene>
<evidence type="ECO:0000259" key="8">
    <source>
        <dbReference type="Pfam" id="PF11967"/>
    </source>
</evidence>
<evidence type="ECO:0000256" key="3">
    <source>
        <dbReference type="ARBA" id="ARBA00021310"/>
    </source>
</evidence>
<dbReference type="GO" id="GO:0043590">
    <property type="term" value="C:bacterial nucleoid"/>
    <property type="evidence" value="ECO:0007669"/>
    <property type="project" value="TreeGrafter"/>
</dbReference>
<dbReference type="InterPro" id="IPR003717">
    <property type="entry name" value="RecO"/>
</dbReference>
<dbReference type="Gene3D" id="2.40.50.140">
    <property type="entry name" value="Nucleic acid-binding proteins"/>
    <property type="match status" value="1"/>
</dbReference>